<dbReference type="GO" id="GO:0005524">
    <property type="term" value="F:ATP binding"/>
    <property type="evidence" value="ECO:0007669"/>
    <property type="project" value="UniProtKB-KW"/>
</dbReference>
<organism evidence="5">
    <name type="scientific">Candidatus Kentrum sp. DK</name>
    <dbReference type="NCBI Taxonomy" id="2126562"/>
    <lineage>
        <taxon>Bacteria</taxon>
        <taxon>Pseudomonadati</taxon>
        <taxon>Pseudomonadota</taxon>
        <taxon>Gammaproteobacteria</taxon>
        <taxon>Candidatus Kentrum</taxon>
    </lineage>
</organism>
<name>A0A450T6B8_9GAMM</name>
<keyword evidence="3" id="KW-0067">ATP-binding</keyword>
<dbReference type="InterPro" id="IPR050795">
    <property type="entry name" value="Asn_Synthetase"/>
</dbReference>
<feature type="domain" description="Glutamine amidotransferase type-2" evidence="4">
    <location>
        <begin position="2"/>
        <end position="177"/>
    </location>
</feature>
<dbReference type="PANTHER" id="PTHR11772">
    <property type="entry name" value="ASPARAGINE SYNTHETASE"/>
    <property type="match status" value="1"/>
</dbReference>
<dbReference type="Gene3D" id="3.40.50.620">
    <property type="entry name" value="HUPs"/>
    <property type="match status" value="1"/>
</dbReference>
<dbReference type="SUPFAM" id="SSF56235">
    <property type="entry name" value="N-terminal nucleophile aminohydrolases (Ntn hydrolases)"/>
    <property type="match status" value="1"/>
</dbReference>
<evidence type="ECO:0000256" key="1">
    <source>
        <dbReference type="ARBA" id="ARBA00022598"/>
    </source>
</evidence>
<dbReference type="InterPro" id="IPR017932">
    <property type="entry name" value="GATase_2_dom"/>
</dbReference>
<proteinExistence type="predicted"/>
<dbReference type="GO" id="GO:0005829">
    <property type="term" value="C:cytosol"/>
    <property type="evidence" value="ECO:0007669"/>
    <property type="project" value="TreeGrafter"/>
</dbReference>
<dbReference type="InterPro" id="IPR029055">
    <property type="entry name" value="Ntn_hydrolases_N"/>
</dbReference>
<evidence type="ECO:0000259" key="4">
    <source>
        <dbReference type="PROSITE" id="PS51278"/>
    </source>
</evidence>
<keyword evidence="1" id="KW-0436">Ligase</keyword>
<dbReference type="EMBL" id="CAADEX010000109">
    <property type="protein sequence ID" value="VFJ62327.1"/>
    <property type="molecule type" value="Genomic_DNA"/>
</dbReference>
<dbReference type="PROSITE" id="PS51278">
    <property type="entry name" value="GATASE_TYPE_2"/>
    <property type="match status" value="1"/>
</dbReference>
<dbReference type="AlphaFoldDB" id="A0A450T6B8"/>
<dbReference type="InterPro" id="IPR014729">
    <property type="entry name" value="Rossmann-like_a/b/a_fold"/>
</dbReference>
<dbReference type="Pfam" id="PF13537">
    <property type="entry name" value="GATase_7"/>
    <property type="match status" value="1"/>
</dbReference>
<accession>A0A450T6B8</accession>
<dbReference type="Pfam" id="PF00733">
    <property type="entry name" value="Asn_synthase"/>
    <property type="match status" value="1"/>
</dbReference>
<dbReference type="PANTHER" id="PTHR11772:SF2">
    <property type="entry name" value="ASPARAGINE SYNTHETASE [GLUTAMINE-HYDROLYZING]"/>
    <property type="match status" value="1"/>
</dbReference>
<reference evidence="5" key="1">
    <citation type="submission" date="2019-02" db="EMBL/GenBank/DDBJ databases">
        <authorList>
            <person name="Gruber-Vodicka R. H."/>
            <person name="Seah K. B. B."/>
        </authorList>
    </citation>
    <scope>NUCLEOTIDE SEQUENCE</scope>
    <source>
        <strain evidence="5">BECK_DK47</strain>
    </source>
</reference>
<dbReference type="InterPro" id="IPR001962">
    <property type="entry name" value="Asn_synthase"/>
</dbReference>
<gene>
    <name evidence="5" type="ORF">BECKDK2373B_GA0170837_110912</name>
</gene>
<dbReference type="GO" id="GO:0006529">
    <property type="term" value="P:asparagine biosynthetic process"/>
    <property type="evidence" value="ECO:0007669"/>
    <property type="project" value="InterPro"/>
</dbReference>
<protein>
    <submittedName>
        <fullName evidence="5">Asparagine synthetase B (Glutamine-hydrolyzing)</fullName>
    </submittedName>
</protein>
<keyword evidence="2" id="KW-0547">Nucleotide-binding</keyword>
<evidence type="ECO:0000256" key="3">
    <source>
        <dbReference type="ARBA" id="ARBA00022840"/>
    </source>
</evidence>
<dbReference type="CDD" id="cd01991">
    <property type="entry name" value="Asn_synthase_B_C"/>
    <property type="match status" value="1"/>
</dbReference>
<dbReference type="Gene3D" id="3.60.20.10">
    <property type="entry name" value="Glutamine Phosphoribosylpyrophosphate, subunit 1, domain 1"/>
    <property type="match status" value="1"/>
</dbReference>
<evidence type="ECO:0000256" key="2">
    <source>
        <dbReference type="ARBA" id="ARBA00022741"/>
    </source>
</evidence>
<evidence type="ECO:0000313" key="5">
    <source>
        <dbReference type="EMBL" id="VFJ62327.1"/>
    </source>
</evidence>
<dbReference type="GO" id="GO:0004066">
    <property type="term" value="F:asparagine synthase (glutamine-hydrolyzing) activity"/>
    <property type="evidence" value="ECO:0007669"/>
    <property type="project" value="InterPro"/>
</dbReference>
<sequence length="463" mass="53042">MCGILFAHHNGNTIVVQALKTHYQAMLDTIRYRGPDGINELREPNWLFIHSLLSLTGTRSQPVECGDWCFGYNGEFYDDWQNYDGDYGDADYFATRLREDGLDALARVDGEFSLCLFDRAQKRLYLATDPFGTKPLYYALSADYCLVGSYDATIQAADLPTEAVQVPANHLLEIDLKTYRLAASRLLRPFDFSNQTIDSLEPWQSAFEQAMRKRTANCREKLFVSLSSGHDSGLIAAELLANNTQFHIYSVPFAEVRETLDARLKILRQRGILCDSFDIGQKQASQMSEYLHRTLPFYSLKDPDDPTVHYQGSQDLRDVPGYLALAHICRRASDTGQRIYLSGQGVDEIYSDYFNSYTNSRRSVFRGNWTRMNGPWSNFYGGWNRLFLGGAERIAGHFGIESRYPFLDHAAVQAFLNQTPELKSHSYKYSLSQRLEWLRFPYHNRKIGFTGFSSTDYGYRTTE</sequence>
<dbReference type="SUPFAM" id="SSF52402">
    <property type="entry name" value="Adenine nucleotide alpha hydrolases-like"/>
    <property type="match status" value="1"/>
</dbReference>